<organism evidence="1 2">
    <name type="scientific">Gymnopus androsaceus JB14</name>
    <dbReference type="NCBI Taxonomy" id="1447944"/>
    <lineage>
        <taxon>Eukaryota</taxon>
        <taxon>Fungi</taxon>
        <taxon>Dikarya</taxon>
        <taxon>Basidiomycota</taxon>
        <taxon>Agaricomycotina</taxon>
        <taxon>Agaricomycetes</taxon>
        <taxon>Agaricomycetidae</taxon>
        <taxon>Agaricales</taxon>
        <taxon>Marasmiineae</taxon>
        <taxon>Omphalotaceae</taxon>
        <taxon>Gymnopus</taxon>
    </lineage>
</organism>
<accession>A0A6A4HP52</accession>
<keyword evidence="2" id="KW-1185">Reference proteome</keyword>
<dbReference type="EMBL" id="ML769464">
    <property type="protein sequence ID" value="KAE9399803.1"/>
    <property type="molecule type" value="Genomic_DNA"/>
</dbReference>
<evidence type="ECO:0000313" key="2">
    <source>
        <dbReference type="Proteomes" id="UP000799118"/>
    </source>
</evidence>
<proteinExistence type="predicted"/>
<gene>
    <name evidence="1" type="ORF">BT96DRAFT_919853</name>
</gene>
<name>A0A6A4HP52_9AGAR</name>
<protein>
    <submittedName>
        <fullName evidence="1">Uncharacterized protein</fullName>
    </submittedName>
</protein>
<evidence type="ECO:0000313" key="1">
    <source>
        <dbReference type="EMBL" id="KAE9399803.1"/>
    </source>
</evidence>
<dbReference type="AlphaFoldDB" id="A0A6A4HP52"/>
<dbReference type="Proteomes" id="UP000799118">
    <property type="component" value="Unassembled WGS sequence"/>
</dbReference>
<sequence length="95" mass="11058">MLTQNPSIKSLHIEDAQFDLTDFALERQYDRQSYPEELTQMVCSRWWLDESDEIRKKTSNGLVRLQKLTLQGFFKDTDVAVISDLSKSGLDVIFN</sequence>
<reference evidence="1" key="1">
    <citation type="journal article" date="2019" name="Environ. Microbiol.">
        <title>Fungal ecological strategies reflected in gene transcription - a case study of two litter decomposers.</title>
        <authorList>
            <person name="Barbi F."/>
            <person name="Kohler A."/>
            <person name="Barry K."/>
            <person name="Baskaran P."/>
            <person name="Daum C."/>
            <person name="Fauchery L."/>
            <person name="Ihrmark K."/>
            <person name="Kuo A."/>
            <person name="LaButti K."/>
            <person name="Lipzen A."/>
            <person name="Morin E."/>
            <person name="Grigoriev I.V."/>
            <person name="Henrissat B."/>
            <person name="Lindahl B."/>
            <person name="Martin F."/>
        </authorList>
    </citation>
    <scope>NUCLEOTIDE SEQUENCE</scope>
    <source>
        <strain evidence="1">JB14</strain>
    </source>
</reference>